<evidence type="ECO:0000313" key="2">
    <source>
        <dbReference type="EMBL" id="GGD18695.1"/>
    </source>
</evidence>
<organism evidence="2 3">
    <name type="scientific">Pontibacillus salipaludis</name>
    <dbReference type="NCBI Taxonomy" id="1697394"/>
    <lineage>
        <taxon>Bacteria</taxon>
        <taxon>Bacillati</taxon>
        <taxon>Bacillota</taxon>
        <taxon>Bacilli</taxon>
        <taxon>Bacillales</taxon>
        <taxon>Bacillaceae</taxon>
        <taxon>Pontibacillus</taxon>
    </lineage>
</organism>
<dbReference type="EMBL" id="BMIN01000012">
    <property type="protein sequence ID" value="GGD18695.1"/>
    <property type="molecule type" value="Genomic_DNA"/>
</dbReference>
<protein>
    <submittedName>
        <fullName evidence="2">Thiamine/molybdopterin biosynthesis protein</fullName>
    </submittedName>
</protein>
<name>A0ABQ1QA26_9BACI</name>
<dbReference type="Gene3D" id="3.40.50.720">
    <property type="entry name" value="NAD(P)-binding Rossmann-like Domain"/>
    <property type="match status" value="1"/>
</dbReference>
<evidence type="ECO:0000259" key="1">
    <source>
        <dbReference type="Pfam" id="PF00899"/>
    </source>
</evidence>
<feature type="domain" description="THIF-type NAD/FAD binding fold" evidence="1">
    <location>
        <begin position="108"/>
        <end position="348"/>
    </location>
</feature>
<evidence type="ECO:0000313" key="3">
    <source>
        <dbReference type="Proteomes" id="UP000642571"/>
    </source>
</evidence>
<dbReference type="PANTHER" id="PTHR10953:SF102">
    <property type="entry name" value="ADENYLYLTRANSFERASE AND SULFURTRANSFERASE MOCS3"/>
    <property type="match status" value="1"/>
</dbReference>
<dbReference type="SUPFAM" id="SSF69572">
    <property type="entry name" value="Activating enzymes of the ubiquitin-like proteins"/>
    <property type="match status" value="1"/>
</dbReference>
<sequence length="377" mass="42058">MNAVFKRTLRPVVQMGNELQIGMNENHTTLDDPDGLVFQLTELLDGTHSNEEVAVKLGISMEEVEGAIAALDGLGFIESSEVPGTFKDSELERYEANLNYYSSYSNLETSKYSFQEKLKGAKVAVIGLGGGCLTTAYLAGLGVGEIRGLDFDTVGRSNLNRQFIFNENDIGRLKSEVAQEKVEAINPDISVTMYNREITSHHDLLDIIDGCDIVLSMIDSPTIVCSRWVNAACYIKGIPYIQGGFMNKIVVWERFDPAHGSCYDCRLIDSIVKDPSEEYRLRTVYNLIFSRRNTGFAPHVSMLTGFFASEVVKYITDYANVSKAYSQLNTETMELVQQDHQFERVPTCPTCGEKAFEEISSLDELIESAKEMRVPHG</sequence>
<keyword evidence="3" id="KW-1185">Reference proteome</keyword>
<gene>
    <name evidence="2" type="ORF">GCM10011389_28000</name>
</gene>
<dbReference type="Pfam" id="PF00899">
    <property type="entry name" value="ThiF"/>
    <property type="match status" value="1"/>
</dbReference>
<dbReference type="InterPro" id="IPR000594">
    <property type="entry name" value="ThiF_NAD_FAD-bd"/>
</dbReference>
<reference evidence="3" key="1">
    <citation type="journal article" date="2019" name="Int. J. Syst. Evol. Microbiol.">
        <title>The Global Catalogue of Microorganisms (GCM) 10K type strain sequencing project: providing services to taxonomists for standard genome sequencing and annotation.</title>
        <authorList>
            <consortium name="The Broad Institute Genomics Platform"/>
            <consortium name="The Broad Institute Genome Sequencing Center for Infectious Disease"/>
            <person name="Wu L."/>
            <person name="Ma J."/>
        </authorList>
    </citation>
    <scope>NUCLEOTIDE SEQUENCE [LARGE SCALE GENOMIC DNA]</scope>
    <source>
        <strain evidence="3">CGMCC 1.15353</strain>
    </source>
</reference>
<accession>A0ABQ1QA26</accession>
<dbReference type="PANTHER" id="PTHR10953">
    <property type="entry name" value="UBIQUITIN-ACTIVATING ENZYME E1"/>
    <property type="match status" value="1"/>
</dbReference>
<dbReference type="InterPro" id="IPR035985">
    <property type="entry name" value="Ubiquitin-activating_enz"/>
</dbReference>
<dbReference type="InterPro" id="IPR045886">
    <property type="entry name" value="ThiF/MoeB/HesA"/>
</dbReference>
<comment type="caution">
    <text evidence="2">The sequence shown here is derived from an EMBL/GenBank/DDBJ whole genome shotgun (WGS) entry which is preliminary data.</text>
</comment>
<dbReference type="Proteomes" id="UP000642571">
    <property type="component" value="Unassembled WGS sequence"/>
</dbReference>
<proteinExistence type="predicted"/>
<dbReference type="RefSeq" id="WP_188654765.1">
    <property type="nucleotide sequence ID" value="NZ_BMIN01000012.1"/>
</dbReference>